<protein>
    <submittedName>
        <fullName evidence="1">Uncharacterized protein</fullName>
    </submittedName>
</protein>
<accession>A0ACB8THW2</accession>
<organism evidence="1 2">
    <name type="scientific">Artomyces pyxidatus</name>
    <dbReference type="NCBI Taxonomy" id="48021"/>
    <lineage>
        <taxon>Eukaryota</taxon>
        <taxon>Fungi</taxon>
        <taxon>Dikarya</taxon>
        <taxon>Basidiomycota</taxon>
        <taxon>Agaricomycotina</taxon>
        <taxon>Agaricomycetes</taxon>
        <taxon>Russulales</taxon>
        <taxon>Auriscalpiaceae</taxon>
        <taxon>Artomyces</taxon>
    </lineage>
</organism>
<reference evidence="1" key="1">
    <citation type="submission" date="2021-03" db="EMBL/GenBank/DDBJ databases">
        <authorList>
            <consortium name="DOE Joint Genome Institute"/>
            <person name="Ahrendt S."/>
            <person name="Looney B.P."/>
            <person name="Miyauchi S."/>
            <person name="Morin E."/>
            <person name="Drula E."/>
            <person name="Courty P.E."/>
            <person name="Chicoki N."/>
            <person name="Fauchery L."/>
            <person name="Kohler A."/>
            <person name="Kuo A."/>
            <person name="Labutti K."/>
            <person name="Pangilinan J."/>
            <person name="Lipzen A."/>
            <person name="Riley R."/>
            <person name="Andreopoulos W."/>
            <person name="He G."/>
            <person name="Johnson J."/>
            <person name="Barry K.W."/>
            <person name="Grigoriev I.V."/>
            <person name="Nagy L."/>
            <person name="Hibbett D."/>
            <person name="Henrissat B."/>
            <person name="Matheny P.B."/>
            <person name="Labbe J."/>
            <person name="Martin F."/>
        </authorList>
    </citation>
    <scope>NUCLEOTIDE SEQUENCE</scope>
    <source>
        <strain evidence="1">HHB10654</strain>
    </source>
</reference>
<dbReference type="Proteomes" id="UP000814140">
    <property type="component" value="Unassembled WGS sequence"/>
</dbReference>
<name>A0ACB8THW2_9AGAM</name>
<proteinExistence type="predicted"/>
<comment type="caution">
    <text evidence="1">The sequence shown here is derived from an EMBL/GenBank/DDBJ whole genome shotgun (WGS) entry which is preliminary data.</text>
</comment>
<sequence length="419" mass="47107">MEYRAECHKLTGDMMKPMPYWSDHMHNDVVHHDQIDPGTYPLPEGERTQICSKTITYMLDGHVGLLADLALMAQVAGLAREVKRTFLVDDTYWNRGKWTDHFQDVRARQPGPEPGCRAPPPEELVACPRTARHWVVNSRTAKYHFGHGFFNEFEDPYAREINRLKPIYARARESLTKTLRPNAANAALISSARVEFDSLLPPTPPTPPGATPRDPGRYISVHIRRGDLNGTSWKYHSQHVATREYSAGISDSWDRLFLNGSSPAEKASLTPVVYLASDSPSVVSELRPLLKPGSTVFSLSQSRSPALRELASPGEYIQHEFNGLPAEDRVRLTRGMVVDFAMLSGFWAWDDEVKPGAVVCAIGSNICKMSAVGLEWNRAFGHGFKDNQDGEIDEQHKRWVEVDQKGAVEPVWEAFEVFQ</sequence>
<dbReference type="EMBL" id="MU277188">
    <property type="protein sequence ID" value="KAI0067980.1"/>
    <property type="molecule type" value="Genomic_DNA"/>
</dbReference>
<gene>
    <name evidence="1" type="ORF">BV25DRAFT_1818329</name>
</gene>
<reference evidence="1" key="2">
    <citation type="journal article" date="2022" name="New Phytol.">
        <title>Evolutionary transition to the ectomycorrhizal habit in the genomes of a hyperdiverse lineage of mushroom-forming fungi.</title>
        <authorList>
            <person name="Looney B."/>
            <person name="Miyauchi S."/>
            <person name="Morin E."/>
            <person name="Drula E."/>
            <person name="Courty P.E."/>
            <person name="Kohler A."/>
            <person name="Kuo A."/>
            <person name="LaButti K."/>
            <person name="Pangilinan J."/>
            <person name="Lipzen A."/>
            <person name="Riley R."/>
            <person name="Andreopoulos W."/>
            <person name="He G."/>
            <person name="Johnson J."/>
            <person name="Nolan M."/>
            <person name="Tritt A."/>
            <person name="Barry K.W."/>
            <person name="Grigoriev I.V."/>
            <person name="Nagy L.G."/>
            <person name="Hibbett D."/>
            <person name="Henrissat B."/>
            <person name="Matheny P.B."/>
            <person name="Labbe J."/>
            <person name="Martin F.M."/>
        </authorList>
    </citation>
    <scope>NUCLEOTIDE SEQUENCE</scope>
    <source>
        <strain evidence="1">HHB10654</strain>
    </source>
</reference>
<keyword evidence="2" id="KW-1185">Reference proteome</keyword>
<evidence type="ECO:0000313" key="2">
    <source>
        <dbReference type="Proteomes" id="UP000814140"/>
    </source>
</evidence>
<evidence type="ECO:0000313" key="1">
    <source>
        <dbReference type="EMBL" id="KAI0067980.1"/>
    </source>
</evidence>